<evidence type="ECO:0000256" key="1">
    <source>
        <dbReference type="SAM" id="MobiDB-lite"/>
    </source>
</evidence>
<dbReference type="AlphaFoldDB" id="K8ERC4"/>
<reference evidence="2 3" key="1">
    <citation type="submission" date="2011-10" db="EMBL/GenBank/DDBJ databases">
        <authorList>
            <person name="Genoscope - CEA"/>
        </authorList>
    </citation>
    <scope>NUCLEOTIDE SEQUENCE [LARGE SCALE GENOMIC DNA]</scope>
    <source>
        <strain evidence="2 3">RCC 1105</strain>
    </source>
</reference>
<accession>K8ERC4</accession>
<protein>
    <submittedName>
        <fullName evidence="2">Uncharacterized protein</fullName>
    </submittedName>
</protein>
<keyword evidence="3" id="KW-1185">Reference proteome</keyword>
<feature type="region of interest" description="Disordered" evidence="1">
    <location>
        <begin position="1"/>
        <end position="55"/>
    </location>
</feature>
<name>K8ERC4_9CHLO</name>
<proteinExistence type="predicted"/>
<evidence type="ECO:0000313" key="2">
    <source>
        <dbReference type="EMBL" id="CCO20787.1"/>
    </source>
</evidence>
<dbReference type="KEGG" id="bpg:Bathy19g00660"/>
<evidence type="ECO:0000313" key="3">
    <source>
        <dbReference type="Proteomes" id="UP000198341"/>
    </source>
</evidence>
<gene>
    <name evidence="2" type="ordered locus">Bathy19g00660</name>
</gene>
<dbReference type="GeneID" id="19010716"/>
<dbReference type="Proteomes" id="UP000198341">
    <property type="component" value="Chromosome 19"/>
</dbReference>
<organism evidence="2 3">
    <name type="scientific">Bathycoccus prasinos</name>
    <dbReference type="NCBI Taxonomy" id="41875"/>
    <lineage>
        <taxon>Eukaryota</taxon>
        <taxon>Viridiplantae</taxon>
        <taxon>Chlorophyta</taxon>
        <taxon>Mamiellophyceae</taxon>
        <taxon>Mamiellales</taxon>
        <taxon>Bathycoccaceae</taxon>
        <taxon>Bathycoccus</taxon>
    </lineage>
</organism>
<sequence>MTSSPPQGLAPVTTVHEETRAASGGAALTQQAEEANAVGTEEFATNRRGGKRKRDATPYARLLSDEGKGVFQMFIEYCKRESIVTDGSVDQYARYVLRYLYFLEQTTSKEGEDGEDNNGFIHHISEARFDAFVEWYGKRAEECGYADNDQKTPASALSHLLRMFLEQDDEEENQMGGGGNLAAEKRRFRVSEHLSLEQARGIIRKNYRNDKPRETKETFFNRREGKNSALMKKRVAKRLEKLTLLKSSASVHDVEERKKQIRKTQNLINVNRFNATHNFANLFEALRRCDEAEFGARLLRRAQVEARQTTGRVSDVINPKIVQNELRRVAKALNERVRSESFDNDEARRSFLLRALGDEWPSQ</sequence>
<dbReference type="EMBL" id="FO082260">
    <property type="protein sequence ID" value="CCO20787.1"/>
    <property type="molecule type" value="Genomic_DNA"/>
</dbReference>
<dbReference type="RefSeq" id="XP_007508068.1">
    <property type="nucleotide sequence ID" value="XM_007508006.1"/>
</dbReference>